<evidence type="ECO:0000313" key="1">
    <source>
        <dbReference type="EMBL" id="AHY45177.1"/>
    </source>
</evidence>
<dbReference type="KEGG" id="pstu:UIB01_22465"/>
<gene>
    <name evidence="1" type="ORF">UIB01_22465</name>
</gene>
<keyword evidence="1" id="KW-0614">Plasmid</keyword>
<name>A0A023WY78_STUST</name>
<proteinExistence type="predicted"/>
<geneLocation type="plasmid" evidence="1 2">
    <name>pLIB119</name>
</geneLocation>
<evidence type="ECO:0000313" key="2">
    <source>
        <dbReference type="Proteomes" id="UP000025238"/>
    </source>
</evidence>
<protein>
    <submittedName>
        <fullName evidence="1">Uncharacterized protein</fullName>
    </submittedName>
</protein>
<dbReference type="Proteomes" id="UP000025238">
    <property type="component" value="Plasmid pLIB119"/>
</dbReference>
<dbReference type="AlphaFoldDB" id="A0A023WY78"/>
<accession>A0A023WY78</accession>
<organism evidence="1 2">
    <name type="scientific">Stutzerimonas stutzeri</name>
    <name type="common">Pseudomonas stutzeri</name>
    <dbReference type="NCBI Taxonomy" id="316"/>
    <lineage>
        <taxon>Bacteria</taxon>
        <taxon>Pseudomonadati</taxon>
        <taxon>Pseudomonadota</taxon>
        <taxon>Gammaproteobacteria</taxon>
        <taxon>Pseudomonadales</taxon>
        <taxon>Pseudomonadaceae</taxon>
        <taxon>Stutzerimonas</taxon>
    </lineage>
</organism>
<sequence>MTITDITVQSARLAAAEAQFCTTDFGYRNTAVEPWREDGAKLVRFVQAERNGQSSLLEYSVLFAPDSARVICCRVFDFTEALAEDDDWVPMFSAWRKGGWYVWNIARPEGGCGCVSRNYADGKWRIVCDPRRDEPGAPGDFTYASRTEAAKAERALIAEQARALLHKARCNDSSLQLLSVRLVCDKHGYQDFDIEGHPTVHRACVPNGIRVGQQFNVYHGEGMKSGAVWTGTLEGSIRKFACI</sequence>
<reference evidence="1 2" key="1">
    <citation type="submission" date="2014-03" db="EMBL/GenBank/DDBJ databases">
        <title>Complete genome sequence of Pseudomonas stutzeri 19SMN4.</title>
        <authorList>
            <person name="Brunet-Galmes I."/>
            <person name="Nogales B."/>
            <person name="Busquets A."/>
            <person name="Pena A."/>
            <person name="Gomila M."/>
            <person name="Garcia-Valdes E."/>
            <person name="Lalucat J."/>
            <person name="Bennasar A."/>
            <person name="Bosch R."/>
        </authorList>
    </citation>
    <scope>NUCLEOTIDE SEQUENCE [LARGE SCALE GENOMIC DNA]</scope>
    <source>
        <strain evidence="1 2">19SMN4</strain>
        <plasmid evidence="2">Plasmid pLIB119</plasmid>
    </source>
</reference>
<dbReference type="EMBL" id="CP007510">
    <property type="protein sequence ID" value="AHY45177.1"/>
    <property type="molecule type" value="Genomic_DNA"/>
</dbReference>
<dbReference type="PATRIC" id="fig|316.97.peg.4500"/>